<organism evidence="2 3">
    <name type="scientific">Exophiala viscosa</name>
    <dbReference type="NCBI Taxonomy" id="2486360"/>
    <lineage>
        <taxon>Eukaryota</taxon>
        <taxon>Fungi</taxon>
        <taxon>Dikarya</taxon>
        <taxon>Ascomycota</taxon>
        <taxon>Pezizomycotina</taxon>
        <taxon>Eurotiomycetes</taxon>
        <taxon>Chaetothyriomycetidae</taxon>
        <taxon>Chaetothyriales</taxon>
        <taxon>Herpotrichiellaceae</taxon>
        <taxon>Exophiala</taxon>
    </lineage>
</organism>
<dbReference type="EMBL" id="MU404350">
    <property type="protein sequence ID" value="KAI1618349.1"/>
    <property type="molecule type" value="Genomic_DNA"/>
</dbReference>
<keyword evidence="3" id="KW-1185">Reference proteome</keyword>
<gene>
    <name evidence="2" type="ORF">EDD36DRAFT_459998</name>
</gene>
<dbReference type="Proteomes" id="UP001203852">
    <property type="component" value="Unassembled WGS sequence"/>
</dbReference>
<feature type="compositionally biased region" description="Acidic residues" evidence="1">
    <location>
        <begin position="1"/>
        <end position="12"/>
    </location>
</feature>
<reference evidence="2" key="1">
    <citation type="journal article" date="2022" name="bioRxiv">
        <title>Deciphering the potential niche of two novel black yeast fungi from a biological soil crust based on their genomes, phenotypes, and melanin regulation.</title>
        <authorList>
            <consortium name="DOE Joint Genome Institute"/>
            <person name="Carr E.C."/>
            <person name="Barton Q."/>
            <person name="Grambo S."/>
            <person name="Sullivan M."/>
            <person name="Renfro C.M."/>
            <person name="Kuo A."/>
            <person name="Pangilinan J."/>
            <person name="Lipzen A."/>
            <person name="Keymanesh K."/>
            <person name="Savage E."/>
            <person name="Barry K."/>
            <person name="Grigoriev I.V."/>
            <person name="Riekhof W.R."/>
            <person name="Harris S.S."/>
        </authorList>
    </citation>
    <scope>NUCLEOTIDE SEQUENCE</scope>
    <source>
        <strain evidence="2">JF 03-4F</strain>
    </source>
</reference>
<evidence type="ECO:0000313" key="3">
    <source>
        <dbReference type="Proteomes" id="UP001203852"/>
    </source>
</evidence>
<sequence>MLDEDVSPESEEDKSHTYPLALPPLSPTPLNHSDCCLGLSTTLVQCILDILHPKIPSLQIPALPVLSIGSGTGLFEALLTTLSPRGTIEVHGVEVSSSSSANKYLSLHLRHTVPTTFTLYDDATHFPVWIFVYPRDPRLVRVYLELAAASGRQVTLIFLGPKADFLPASNSEGEDGDGEAQQDTFADVLGSFSDHMERCHDFIEHDETTGPVCNSGDGAAFSKPFRASIFSSADAGLPSYEVLCVLRV</sequence>
<evidence type="ECO:0000256" key="1">
    <source>
        <dbReference type="SAM" id="MobiDB-lite"/>
    </source>
</evidence>
<feature type="region of interest" description="Disordered" evidence="1">
    <location>
        <begin position="1"/>
        <end position="22"/>
    </location>
</feature>
<accession>A0AAN6E791</accession>
<name>A0AAN6E791_9EURO</name>
<proteinExistence type="predicted"/>
<dbReference type="AlphaFoldDB" id="A0AAN6E791"/>
<evidence type="ECO:0000313" key="2">
    <source>
        <dbReference type="EMBL" id="KAI1618349.1"/>
    </source>
</evidence>
<protein>
    <submittedName>
        <fullName evidence="2">Uncharacterized protein</fullName>
    </submittedName>
</protein>
<comment type="caution">
    <text evidence="2">The sequence shown here is derived from an EMBL/GenBank/DDBJ whole genome shotgun (WGS) entry which is preliminary data.</text>
</comment>